<dbReference type="InterPro" id="IPR016181">
    <property type="entry name" value="Acyl_CoA_acyltransferase"/>
</dbReference>
<dbReference type="AlphaFoldDB" id="A0A7X6F592"/>
<evidence type="ECO:0000313" key="2">
    <source>
        <dbReference type="Proteomes" id="UP000540266"/>
    </source>
</evidence>
<dbReference type="Proteomes" id="UP000540266">
    <property type="component" value="Chromosome"/>
</dbReference>
<dbReference type="InterPro" id="IPR000182">
    <property type="entry name" value="GNAT_dom"/>
</dbReference>
<dbReference type="Pfam" id="PF13508">
    <property type="entry name" value="Acetyltransf_7"/>
    <property type="match status" value="1"/>
</dbReference>
<evidence type="ECO:0000313" key="1">
    <source>
        <dbReference type="EMBL" id="QPK10950.1"/>
    </source>
</evidence>
<accession>A0A7X6F592</accession>
<dbReference type="CDD" id="cd04301">
    <property type="entry name" value="NAT_SF"/>
    <property type="match status" value="1"/>
</dbReference>
<dbReference type="RefSeq" id="WP_167860795.1">
    <property type="nucleotide sequence ID" value="NZ_CP064931.1"/>
</dbReference>
<dbReference type="PROSITE" id="PS51186">
    <property type="entry name" value="GNAT"/>
    <property type="match status" value="1"/>
</dbReference>
<dbReference type="GO" id="GO:0016747">
    <property type="term" value="F:acyltransferase activity, transferring groups other than amino-acyl groups"/>
    <property type="evidence" value="ECO:0007669"/>
    <property type="project" value="InterPro"/>
</dbReference>
<name>A0A7X6F592_9HYPH</name>
<proteinExistence type="predicted"/>
<dbReference type="Gene3D" id="3.40.630.30">
    <property type="match status" value="1"/>
</dbReference>
<protein>
    <submittedName>
        <fullName evidence="1">GNAT family N-acetyltransferase</fullName>
    </submittedName>
</protein>
<gene>
    <name evidence="1" type="ORF">HER27_010625</name>
</gene>
<sequence>MHELTLRQIPSGNDLKVALAAAGLPIDDLDDPGRIYFECLDQEGVLIGFSGLEECGQDFLLRSMVILPEFRSQGFGRELILATIARTPPSAGIYLVTTTAATFFELLGFDTLKRDFVPERILSTRQLSALCPASVTTMKLNRSPPLRRQAER</sequence>
<organism evidence="1 2">
    <name type="scientific">Rhizobium phaseoli</name>
    <dbReference type="NCBI Taxonomy" id="396"/>
    <lineage>
        <taxon>Bacteria</taxon>
        <taxon>Pseudomonadati</taxon>
        <taxon>Pseudomonadota</taxon>
        <taxon>Alphaproteobacteria</taxon>
        <taxon>Hyphomicrobiales</taxon>
        <taxon>Rhizobiaceae</taxon>
        <taxon>Rhizobium/Agrobacterium group</taxon>
        <taxon>Rhizobium</taxon>
    </lineage>
</organism>
<dbReference type="EMBL" id="CP064931">
    <property type="protein sequence ID" value="QPK10950.1"/>
    <property type="molecule type" value="Genomic_DNA"/>
</dbReference>
<reference evidence="1 2" key="1">
    <citation type="submission" date="2020-11" db="EMBL/GenBank/DDBJ databases">
        <title>Indigenous Rhizobia Nodulating Common beans in Western Kenya.</title>
        <authorList>
            <person name="Wekesa C.S."/>
            <person name="Oelmueller R."/>
            <person name="Furch A.C."/>
        </authorList>
    </citation>
    <scope>NUCLEOTIDE SEQUENCE [LARGE SCALE GENOMIC DNA]</scope>
    <source>
        <strain evidence="2">BS3</strain>
    </source>
</reference>
<dbReference type="SUPFAM" id="SSF55729">
    <property type="entry name" value="Acyl-CoA N-acyltransferases (Nat)"/>
    <property type="match status" value="1"/>
</dbReference>